<evidence type="ECO:0000313" key="10">
    <source>
        <dbReference type="EMBL" id="OOL19422.1"/>
    </source>
</evidence>
<evidence type="ECO:0000256" key="1">
    <source>
        <dbReference type="ARBA" id="ARBA00022516"/>
    </source>
</evidence>
<evidence type="ECO:0000256" key="5">
    <source>
        <dbReference type="ARBA" id="ARBA00022842"/>
    </source>
</evidence>
<dbReference type="STRING" id="1539051.AL01_00010"/>
<evidence type="ECO:0000256" key="4">
    <source>
        <dbReference type="ARBA" id="ARBA00022832"/>
    </source>
</evidence>
<name>A0A1S8GQW3_9PROT</name>
<dbReference type="EMBL" id="JATM01000001">
    <property type="protein sequence ID" value="OOL19422.1"/>
    <property type="molecule type" value="Genomic_DNA"/>
</dbReference>
<feature type="domain" description="4'-phosphopantetheinyl transferase" evidence="9">
    <location>
        <begin position="4"/>
        <end position="94"/>
    </location>
</feature>
<keyword evidence="2 8" id="KW-0808">Transferase</keyword>
<dbReference type="InterPro" id="IPR008278">
    <property type="entry name" value="4-PPantetheinyl_Trfase_dom"/>
</dbReference>
<dbReference type="GO" id="GO:0006633">
    <property type="term" value="P:fatty acid biosynthetic process"/>
    <property type="evidence" value="ECO:0007669"/>
    <property type="project" value="UniProtKB-UniRule"/>
</dbReference>
<dbReference type="Proteomes" id="UP000200980">
    <property type="component" value="Unassembled WGS sequence"/>
</dbReference>
<dbReference type="OrthoDB" id="517356at2"/>
<dbReference type="InterPro" id="IPR002582">
    <property type="entry name" value="ACPS"/>
</dbReference>
<evidence type="ECO:0000256" key="2">
    <source>
        <dbReference type="ARBA" id="ARBA00022679"/>
    </source>
</evidence>
<keyword evidence="6 8" id="KW-0443">Lipid metabolism</keyword>
<evidence type="ECO:0000259" key="9">
    <source>
        <dbReference type="Pfam" id="PF01648"/>
    </source>
</evidence>
<dbReference type="InterPro" id="IPR004568">
    <property type="entry name" value="Ppantetheine-prot_Trfase_dom"/>
</dbReference>
<feature type="binding site" evidence="8">
    <location>
        <position position="8"/>
    </location>
    <ligand>
        <name>Mg(2+)</name>
        <dbReference type="ChEBI" id="CHEBI:18420"/>
    </ligand>
</feature>
<dbReference type="NCBIfam" id="TIGR00516">
    <property type="entry name" value="acpS"/>
    <property type="match status" value="1"/>
</dbReference>
<evidence type="ECO:0000256" key="8">
    <source>
        <dbReference type="HAMAP-Rule" id="MF_00101"/>
    </source>
</evidence>
<dbReference type="SUPFAM" id="SSF56214">
    <property type="entry name" value="4'-phosphopantetheinyl transferase"/>
    <property type="match status" value="1"/>
</dbReference>
<keyword evidence="1 8" id="KW-0444">Lipid biosynthesis</keyword>
<dbReference type="AlphaFoldDB" id="A0A1S8GQW3"/>
<comment type="function">
    <text evidence="8">Transfers the 4'-phosphopantetheine moiety from coenzyme A to a Ser of acyl-carrier-protein.</text>
</comment>
<dbReference type="HAMAP" id="MF_00101">
    <property type="entry name" value="AcpS"/>
    <property type="match status" value="1"/>
</dbReference>
<keyword evidence="7 8" id="KW-0275">Fatty acid biosynthesis</keyword>
<keyword evidence="5 8" id="KW-0460">Magnesium</keyword>
<dbReference type="InterPro" id="IPR037143">
    <property type="entry name" value="4-PPantetheinyl_Trfase_dom_sf"/>
</dbReference>
<dbReference type="NCBIfam" id="TIGR00556">
    <property type="entry name" value="pantethn_trn"/>
    <property type="match status" value="1"/>
</dbReference>
<comment type="catalytic activity">
    <reaction evidence="8">
        <text>apo-[ACP] + CoA = holo-[ACP] + adenosine 3',5'-bisphosphate + H(+)</text>
        <dbReference type="Rhea" id="RHEA:12068"/>
        <dbReference type="Rhea" id="RHEA-COMP:9685"/>
        <dbReference type="Rhea" id="RHEA-COMP:9690"/>
        <dbReference type="ChEBI" id="CHEBI:15378"/>
        <dbReference type="ChEBI" id="CHEBI:29999"/>
        <dbReference type="ChEBI" id="CHEBI:57287"/>
        <dbReference type="ChEBI" id="CHEBI:58343"/>
        <dbReference type="ChEBI" id="CHEBI:64479"/>
        <dbReference type="EC" id="2.7.8.7"/>
    </reaction>
</comment>
<evidence type="ECO:0000256" key="7">
    <source>
        <dbReference type="ARBA" id="ARBA00023160"/>
    </source>
</evidence>
<keyword evidence="3 8" id="KW-0479">Metal-binding</keyword>
<keyword evidence="8" id="KW-0963">Cytoplasm</keyword>
<comment type="caution">
    <text evidence="10">The sequence shown here is derived from an EMBL/GenBank/DDBJ whole genome shotgun (WGS) entry which is preliminary data.</text>
</comment>
<evidence type="ECO:0000313" key="11">
    <source>
        <dbReference type="Proteomes" id="UP000200980"/>
    </source>
</evidence>
<dbReference type="EC" id="2.7.8.7" evidence="8"/>
<feature type="binding site" evidence="8">
    <location>
        <position position="59"/>
    </location>
    <ligand>
        <name>Mg(2+)</name>
        <dbReference type="ChEBI" id="CHEBI:18420"/>
    </ligand>
</feature>
<proteinExistence type="inferred from homology"/>
<evidence type="ECO:0000256" key="6">
    <source>
        <dbReference type="ARBA" id="ARBA00023098"/>
    </source>
</evidence>
<dbReference type="RefSeq" id="WP_077395251.1">
    <property type="nucleotide sequence ID" value="NZ_JATM01000001.1"/>
</dbReference>
<comment type="subcellular location">
    <subcellularLocation>
        <location evidence="8">Cytoplasm</location>
    </subcellularLocation>
</comment>
<gene>
    <name evidence="8" type="primary">acpS</name>
    <name evidence="10" type="ORF">AL01_00010</name>
</gene>
<reference evidence="10 11" key="1">
    <citation type="journal article" date="2016" name="PLoS ONE">
        <title>Whole-Genome Sequence Analysis of Bombella intestini LMG 28161T, a Novel Acetic Acid Bacterium Isolated from the Crop of a Red-Tailed Bumble Bee, Bombus lapidarius.</title>
        <authorList>
            <person name="Li L."/>
            <person name="Illeghems K."/>
            <person name="Van Kerrebroeck S."/>
            <person name="Borremans W."/>
            <person name="Cleenwerck I."/>
            <person name="Smagghe G."/>
            <person name="De Vuyst L."/>
            <person name="Vandamme P."/>
        </authorList>
    </citation>
    <scope>NUCLEOTIDE SEQUENCE [LARGE SCALE GENOMIC DNA]</scope>
    <source>
        <strain evidence="10 11">R-52487</strain>
    </source>
</reference>
<sequence>MILGIGVDLCSIERIERALSRHGDAFLERVFTQEERAYVQSLRGVARAGACAKRWAAKEACAKALGTGFAQGVQLQDISVGRDALGAPVLSLSGVAADLLEKRLPVGHEAVLLLSMSDEPPMAMAQVLIQAVAQSE</sequence>
<dbReference type="GO" id="GO:0008897">
    <property type="term" value="F:holo-[acyl-carrier-protein] synthase activity"/>
    <property type="evidence" value="ECO:0007669"/>
    <property type="project" value="UniProtKB-UniRule"/>
</dbReference>
<comment type="similarity">
    <text evidence="8">Belongs to the P-Pant transferase superfamily. AcpS family.</text>
</comment>
<dbReference type="Gene3D" id="3.90.470.20">
    <property type="entry name" value="4'-phosphopantetheinyl transferase domain"/>
    <property type="match status" value="1"/>
</dbReference>
<keyword evidence="11" id="KW-1185">Reference proteome</keyword>
<organism evidence="10 11">
    <name type="scientific">Bombella intestini</name>
    <dbReference type="NCBI Taxonomy" id="1539051"/>
    <lineage>
        <taxon>Bacteria</taxon>
        <taxon>Pseudomonadati</taxon>
        <taxon>Pseudomonadota</taxon>
        <taxon>Alphaproteobacteria</taxon>
        <taxon>Acetobacterales</taxon>
        <taxon>Acetobacteraceae</taxon>
        <taxon>Bombella</taxon>
    </lineage>
</organism>
<accession>A0A1S8GQW3</accession>
<dbReference type="GO" id="GO:0005737">
    <property type="term" value="C:cytoplasm"/>
    <property type="evidence" value="ECO:0007669"/>
    <property type="project" value="UniProtKB-SubCell"/>
</dbReference>
<keyword evidence="4 8" id="KW-0276">Fatty acid metabolism</keyword>
<protein>
    <recommendedName>
        <fullName evidence="8">Holo-[acyl-carrier-protein] synthase</fullName>
        <shortName evidence="8">Holo-ACP synthase</shortName>
        <ecNumber evidence="8">2.7.8.7</ecNumber>
    </recommendedName>
    <alternativeName>
        <fullName evidence="8">4'-phosphopantetheinyl transferase AcpS</fullName>
    </alternativeName>
</protein>
<dbReference type="Pfam" id="PF01648">
    <property type="entry name" value="ACPS"/>
    <property type="match status" value="1"/>
</dbReference>
<comment type="cofactor">
    <cofactor evidence="8">
        <name>Mg(2+)</name>
        <dbReference type="ChEBI" id="CHEBI:18420"/>
    </cofactor>
</comment>
<evidence type="ECO:0000256" key="3">
    <source>
        <dbReference type="ARBA" id="ARBA00022723"/>
    </source>
</evidence>
<dbReference type="GO" id="GO:0000287">
    <property type="term" value="F:magnesium ion binding"/>
    <property type="evidence" value="ECO:0007669"/>
    <property type="project" value="UniProtKB-UniRule"/>
</dbReference>